<feature type="transmembrane region" description="Helical" evidence="5">
    <location>
        <begin position="20"/>
        <end position="40"/>
    </location>
</feature>
<dbReference type="RefSeq" id="WP_173082782.1">
    <property type="nucleotide sequence ID" value="NZ_BLTE01000005.1"/>
</dbReference>
<name>A0A6V8LUV3_9BACT</name>
<comment type="similarity">
    <text evidence="1">Belongs to the peptidase S49 family.</text>
</comment>
<reference evidence="7 8" key="2">
    <citation type="submission" date="2020-05" db="EMBL/GenBank/DDBJ databases">
        <title>Draft genome sequence of Desulfovibrio sp. strainFSS-1.</title>
        <authorList>
            <person name="Shimoshige H."/>
            <person name="Kobayashi H."/>
            <person name="Maekawa T."/>
        </authorList>
    </citation>
    <scope>NUCLEOTIDE SEQUENCE [LARGE SCALE GENOMIC DNA]</scope>
    <source>
        <strain evidence="7 8">SIID29052-01</strain>
    </source>
</reference>
<gene>
    <name evidence="7" type="primary">sppA_2</name>
    <name evidence="7" type="ORF">NNJEOMEG_01430</name>
</gene>
<evidence type="ECO:0000256" key="1">
    <source>
        <dbReference type="ARBA" id="ARBA00008683"/>
    </source>
</evidence>
<dbReference type="InterPro" id="IPR004635">
    <property type="entry name" value="Pept_S49_SppA"/>
</dbReference>
<organism evidence="7 8">
    <name type="scientific">Fundidesulfovibrio magnetotacticus</name>
    <dbReference type="NCBI Taxonomy" id="2730080"/>
    <lineage>
        <taxon>Bacteria</taxon>
        <taxon>Pseudomonadati</taxon>
        <taxon>Thermodesulfobacteriota</taxon>
        <taxon>Desulfovibrionia</taxon>
        <taxon>Desulfovibrionales</taxon>
        <taxon>Desulfovibrionaceae</taxon>
        <taxon>Fundidesulfovibrio</taxon>
    </lineage>
</organism>
<dbReference type="GO" id="GO:0008236">
    <property type="term" value="F:serine-type peptidase activity"/>
    <property type="evidence" value="ECO:0007669"/>
    <property type="project" value="UniProtKB-KW"/>
</dbReference>
<dbReference type="NCBIfam" id="TIGR00706">
    <property type="entry name" value="SppA_dom"/>
    <property type="match status" value="1"/>
</dbReference>
<dbReference type="Pfam" id="PF01343">
    <property type="entry name" value="Peptidase_S49"/>
    <property type="match status" value="1"/>
</dbReference>
<dbReference type="PANTHER" id="PTHR42987">
    <property type="entry name" value="PEPTIDASE S49"/>
    <property type="match status" value="1"/>
</dbReference>
<dbReference type="EMBL" id="BLTE01000005">
    <property type="protein sequence ID" value="GFK93596.1"/>
    <property type="molecule type" value="Genomic_DNA"/>
</dbReference>
<dbReference type="Proteomes" id="UP000494245">
    <property type="component" value="Unassembled WGS sequence"/>
</dbReference>
<evidence type="ECO:0000256" key="3">
    <source>
        <dbReference type="ARBA" id="ARBA00022801"/>
    </source>
</evidence>
<feature type="domain" description="Peptidase S49" evidence="6">
    <location>
        <begin position="115"/>
        <end position="264"/>
    </location>
</feature>
<keyword evidence="2" id="KW-0645">Protease</keyword>
<dbReference type="InterPro" id="IPR047272">
    <property type="entry name" value="S49_SppA_C"/>
</dbReference>
<evidence type="ECO:0000313" key="8">
    <source>
        <dbReference type="Proteomes" id="UP000494245"/>
    </source>
</evidence>
<evidence type="ECO:0000256" key="5">
    <source>
        <dbReference type="SAM" id="Phobius"/>
    </source>
</evidence>
<keyword evidence="3 7" id="KW-0378">Hydrolase</keyword>
<reference evidence="7 8" key="1">
    <citation type="submission" date="2020-04" db="EMBL/GenBank/DDBJ databases">
        <authorList>
            <consortium name="Desulfovibrio sp. FSS-1 genome sequencing consortium"/>
            <person name="Shimoshige H."/>
            <person name="Kobayashi H."/>
            <person name="Maekawa T."/>
        </authorList>
    </citation>
    <scope>NUCLEOTIDE SEQUENCE [LARGE SCALE GENOMIC DNA]</scope>
    <source>
        <strain evidence="7 8">SIID29052-01</strain>
    </source>
</reference>
<keyword evidence="5" id="KW-0812">Transmembrane</keyword>
<dbReference type="AlphaFoldDB" id="A0A6V8LUV3"/>
<evidence type="ECO:0000256" key="2">
    <source>
        <dbReference type="ARBA" id="ARBA00022670"/>
    </source>
</evidence>
<dbReference type="Gene3D" id="6.20.330.10">
    <property type="match status" value="1"/>
</dbReference>
<sequence length="309" mass="33317">MPSSNEPTAKTGLRGKHPVLFVFALLLAAMALSVGAMAFFPADGQDDDDFPLSWFDSEKLGVVQIEGTIESSRRVVAFVRKLRDDKAVKGVLLRVDSGGGGFGPSQEIHRAVRDLARHKPVVASFGSVAASGGYYVACPAKVIYALPGSITGSIGVRSMFPNVREATDRLGLAFHSFTTGTLKDAGSPFRDMTAEDKAYLQELITDLRDIFVADVAQSRNLDPAAVNALQGKAMTAANALTLGLVDKMGSAEDALEELRTLSGITRRKPGIVRGPRKEQSRMEEFFGQLGQAFVRGMVQERQDVRIRAE</sequence>
<dbReference type="Gene3D" id="3.90.226.10">
    <property type="entry name" value="2-enoyl-CoA Hydratase, Chain A, domain 1"/>
    <property type="match status" value="1"/>
</dbReference>
<dbReference type="CDD" id="cd07023">
    <property type="entry name" value="S49_Sppa_N_C"/>
    <property type="match status" value="1"/>
</dbReference>
<dbReference type="InterPro" id="IPR029045">
    <property type="entry name" value="ClpP/crotonase-like_dom_sf"/>
</dbReference>
<dbReference type="SUPFAM" id="SSF52096">
    <property type="entry name" value="ClpP/crotonase"/>
    <property type="match status" value="1"/>
</dbReference>
<keyword evidence="5" id="KW-1133">Transmembrane helix</keyword>
<keyword evidence="5" id="KW-0472">Membrane</keyword>
<dbReference type="InterPro" id="IPR002142">
    <property type="entry name" value="Peptidase_S49"/>
</dbReference>
<protein>
    <submittedName>
        <fullName evidence="7">Signal peptide peptidase SppA</fullName>
        <ecNumber evidence="7">3.4.21.-</ecNumber>
    </submittedName>
</protein>
<dbReference type="EC" id="3.4.21.-" evidence="7"/>
<comment type="caution">
    <text evidence="7">The sequence shown here is derived from an EMBL/GenBank/DDBJ whole genome shotgun (WGS) entry which is preliminary data.</text>
</comment>
<dbReference type="PANTHER" id="PTHR42987:SF4">
    <property type="entry name" value="PROTEASE SOHB-RELATED"/>
    <property type="match status" value="1"/>
</dbReference>
<keyword evidence="8" id="KW-1185">Reference proteome</keyword>
<dbReference type="GO" id="GO:0006508">
    <property type="term" value="P:proteolysis"/>
    <property type="evidence" value="ECO:0007669"/>
    <property type="project" value="UniProtKB-KW"/>
</dbReference>
<evidence type="ECO:0000313" key="7">
    <source>
        <dbReference type="EMBL" id="GFK93596.1"/>
    </source>
</evidence>
<proteinExistence type="inferred from homology"/>
<evidence type="ECO:0000259" key="6">
    <source>
        <dbReference type="Pfam" id="PF01343"/>
    </source>
</evidence>
<evidence type="ECO:0000256" key="4">
    <source>
        <dbReference type="ARBA" id="ARBA00022825"/>
    </source>
</evidence>
<accession>A0A6V8LUV3</accession>
<keyword evidence="4" id="KW-0720">Serine protease</keyword>